<feature type="compositionally biased region" description="Low complexity" evidence="1">
    <location>
        <begin position="36"/>
        <end position="58"/>
    </location>
</feature>
<comment type="caution">
    <text evidence="2">The sequence shown here is derived from an EMBL/GenBank/DDBJ whole genome shotgun (WGS) entry which is preliminary data.</text>
</comment>
<dbReference type="AlphaFoldDB" id="A0AAV9PSS3"/>
<dbReference type="GeneID" id="89921874"/>
<evidence type="ECO:0000313" key="2">
    <source>
        <dbReference type="EMBL" id="KAK5175385.1"/>
    </source>
</evidence>
<evidence type="ECO:0000313" key="3">
    <source>
        <dbReference type="Proteomes" id="UP001337655"/>
    </source>
</evidence>
<feature type="compositionally biased region" description="Polar residues" evidence="1">
    <location>
        <begin position="95"/>
        <end position="104"/>
    </location>
</feature>
<sequence length="189" mass="21118">MSDQNHYDQSQGGHNQNLPSSNPWSQQPSYGSAPNQQQQQQQPQQPQQPQQQYAGYAPPSGPPPGQQPQRAGTFKESDFVPESERGEQREAIQQYEMSKTGNESQQDRDVEQLQREFPGVDGSLISALYNDNGGLAPTRDDWDDVDGYERTMHERVNGGAEEQGPSIKDGLLPLMKEANLYVERTILSS</sequence>
<proteinExistence type="predicted"/>
<keyword evidence="3" id="KW-1185">Reference proteome</keyword>
<feature type="compositionally biased region" description="Polar residues" evidence="1">
    <location>
        <begin position="1"/>
        <end position="35"/>
    </location>
</feature>
<feature type="region of interest" description="Disordered" evidence="1">
    <location>
        <begin position="1"/>
        <end position="111"/>
    </location>
</feature>
<gene>
    <name evidence="2" type="ORF">LTR77_000524</name>
</gene>
<feature type="compositionally biased region" description="Basic and acidic residues" evidence="1">
    <location>
        <begin position="73"/>
        <end position="90"/>
    </location>
</feature>
<dbReference type="RefSeq" id="XP_064664023.1">
    <property type="nucleotide sequence ID" value="XM_064797789.1"/>
</dbReference>
<protein>
    <submittedName>
        <fullName evidence="2">Uncharacterized protein</fullName>
    </submittedName>
</protein>
<evidence type="ECO:0000256" key="1">
    <source>
        <dbReference type="SAM" id="MobiDB-lite"/>
    </source>
</evidence>
<name>A0AAV9PSS3_9PEZI</name>
<accession>A0AAV9PSS3</accession>
<reference evidence="2 3" key="1">
    <citation type="submission" date="2023-08" db="EMBL/GenBank/DDBJ databases">
        <title>Black Yeasts Isolated from many extreme environments.</title>
        <authorList>
            <person name="Coleine C."/>
            <person name="Stajich J.E."/>
            <person name="Selbmann L."/>
        </authorList>
    </citation>
    <scope>NUCLEOTIDE SEQUENCE [LARGE SCALE GENOMIC DNA]</scope>
    <source>
        <strain evidence="2 3">CCFEE 5935</strain>
    </source>
</reference>
<dbReference type="EMBL" id="JAVRRT010000001">
    <property type="protein sequence ID" value="KAK5175385.1"/>
    <property type="molecule type" value="Genomic_DNA"/>
</dbReference>
<dbReference type="Proteomes" id="UP001337655">
    <property type="component" value="Unassembled WGS sequence"/>
</dbReference>
<organism evidence="2 3">
    <name type="scientific">Saxophila tyrrhenica</name>
    <dbReference type="NCBI Taxonomy" id="1690608"/>
    <lineage>
        <taxon>Eukaryota</taxon>
        <taxon>Fungi</taxon>
        <taxon>Dikarya</taxon>
        <taxon>Ascomycota</taxon>
        <taxon>Pezizomycotina</taxon>
        <taxon>Dothideomycetes</taxon>
        <taxon>Dothideomycetidae</taxon>
        <taxon>Mycosphaerellales</taxon>
        <taxon>Extremaceae</taxon>
        <taxon>Saxophila</taxon>
    </lineage>
</organism>